<dbReference type="AlphaFoldDB" id="A0A9X8R9I8"/>
<evidence type="ECO:0000313" key="3">
    <source>
        <dbReference type="Proteomes" id="UP000185829"/>
    </source>
</evidence>
<comment type="caution">
    <text evidence="2">The sequence shown here is derived from an EMBL/GenBank/DDBJ whole genome shotgun (WGS) entry which is preliminary data.</text>
</comment>
<dbReference type="EMBL" id="FTMX01000003">
    <property type="protein sequence ID" value="SIR38309.1"/>
    <property type="molecule type" value="Genomic_DNA"/>
</dbReference>
<keyword evidence="1" id="KW-0812">Transmembrane</keyword>
<gene>
    <name evidence="2" type="ORF">SAMN05878482_103490</name>
</gene>
<keyword evidence="1" id="KW-1133">Transmembrane helix</keyword>
<evidence type="ECO:0000256" key="1">
    <source>
        <dbReference type="SAM" id="Phobius"/>
    </source>
</evidence>
<feature type="transmembrane region" description="Helical" evidence="1">
    <location>
        <begin position="6"/>
        <end position="23"/>
    </location>
</feature>
<protein>
    <submittedName>
        <fullName evidence="2">Uncharacterized protein</fullName>
    </submittedName>
</protein>
<dbReference type="Proteomes" id="UP000185829">
    <property type="component" value="Unassembled WGS sequence"/>
</dbReference>
<sequence length="79" mass="8948">MWLKMSLGIFAILGYYLMGYAVFGNKRKIDDVYIGTSSSLIEVILDLTYEFSPTLIRRILLFLLGLVTAFIFTMGVILS</sequence>
<dbReference type="RefSeq" id="WP_076368430.1">
    <property type="nucleotide sequence ID" value="NZ_FTMX01000003.1"/>
</dbReference>
<proteinExistence type="predicted"/>
<evidence type="ECO:0000313" key="2">
    <source>
        <dbReference type="EMBL" id="SIR38309.1"/>
    </source>
</evidence>
<accession>A0A9X8R9I8</accession>
<organism evidence="2 3">
    <name type="scientific">Peribacillus simplex</name>
    <dbReference type="NCBI Taxonomy" id="1478"/>
    <lineage>
        <taxon>Bacteria</taxon>
        <taxon>Bacillati</taxon>
        <taxon>Bacillota</taxon>
        <taxon>Bacilli</taxon>
        <taxon>Bacillales</taxon>
        <taxon>Bacillaceae</taxon>
        <taxon>Peribacillus</taxon>
    </lineage>
</organism>
<name>A0A9X8R9I8_9BACI</name>
<reference evidence="2 3" key="1">
    <citation type="submission" date="2017-01" db="EMBL/GenBank/DDBJ databases">
        <authorList>
            <person name="Varghese N."/>
            <person name="Submissions S."/>
        </authorList>
    </citation>
    <scope>NUCLEOTIDE SEQUENCE [LARGE SCALE GENOMIC DNA]</scope>
    <source>
        <strain evidence="2 3">RUG2-6</strain>
    </source>
</reference>
<keyword evidence="1" id="KW-0472">Membrane</keyword>
<feature type="transmembrane region" description="Helical" evidence="1">
    <location>
        <begin position="59"/>
        <end position="78"/>
    </location>
</feature>